<evidence type="ECO:0000256" key="1">
    <source>
        <dbReference type="SAM" id="Phobius"/>
    </source>
</evidence>
<dbReference type="STRING" id="1328313.DS2_13989"/>
<protein>
    <submittedName>
        <fullName evidence="3">Signal transduction histidine kinase</fullName>
    </submittedName>
</protein>
<accession>W7QUY0</accession>
<organism evidence="3 4">
    <name type="scientific">Catenovulum agarivorans DS-2</name>
    <dbReference type="NCBI Taxonomy" id="1328313"/>
    <lineage>
        <taxon>Bacteria</taxon>
        <taxon>Pseudomonadati</taxon>
        <taxon>Pseudomonadota</taxon>
        <taxon>Gammaproteobacteria</taxon>
        <taxon>Alteromonadales</taxon>
        <taxon>Alteromonadaceae</taxon>
        <taxon>Catenovulum</taxon>
    </lineage>
</organism>
<reference evidence="3 4" key="1">
    <citation type="journal article" date="2014" name="Genome Announc.">
        <title>Draft Genome Sequence of the Agar-Degrading Bacterium Catenovulum sp. Strain DS-2, Isolated from Intestines of Haliotis diversicolor.</title>
        <authorList>
            <person name="Shan D."/>
            <person name="Li X."/>
            <person name="Gu Z."/>
            <person name="Wei G."/>
            <person name="Gao Z."/>
            <person name="Shao Z."/>
        </authorList>
    </citation>
    <scope>NUCLEOTIDE SEQUENCE [LARGE SCALE GENOMIC DNA]</scope>
    <source>
        <strain evidence="3 4">DS-2</strain>
    </source>
</reference>
<keyword evidence="4" id="KW-1185">Reference proteome</keyword>
<sequence length="551" mass="61662">MLNKIKIPVWIVITVLLICSTLTTYVAQQAIKHYSFSAWLDGRIKPAATPFAQQAQQHLSAPFHLFDAFSTLVVSVPNVSPEQLDFWVKQQITNTPEIMVASLAAYSTNNARLQHIYSAGTAEKYQQDSYQQTLLSMLHKSQQQQGVVSKRLDNTTLLLGKKVHLANAEWFFLSEIDLNLLKLPLIKAHPQTKLNFALQAFDKQKMQLINWHFGKLHTDKNQIQITLESSYFDITLSAEPTATFLPKWQAPEVSKLIGITILATLLLTLLLLLIWYQQRQQKVTSQLLQEQNHTIHQQLTSAKESIKRNSRFAIINDMAPIAAAEISPAVSQAIKAVSSLEERTINLKNKLTDGRVTKSLVGSYLDNATKLTRASSSQLLIAAEATYTLEQFASDLKQDTLRNINLQLHTAAITSIYKKSNQHKKVKFIENLPGDLEISAYSGSLTHAICVVLNNSIEHGFSGKPDGIVMIEAFKSKDKQSIQMRIEDNGNGIDDDTLNKIFATESIDTHSGLHLAQQIISDKLNGKIEVSSKLGRFTRVNLTLPITENKN</sequence>
<dbReference type="Proteomes" id="UP000019276">
    <property type="component" value="Unassembled WGS sequence"/>
</dbReference>
<dbReference type="Gene3D" id="3.30.565.10">
    <property type="entry name" value="Histidine kinase-like ATPase, C-terminal domain"/>
    <property type="match status" value="1"/>
</dbReference>
<dbReference type="InterPro" id="IPR036890">
    <property type="entry name" value="HATPase_C_sf"/>
</dbReference>
<keyword evidence="1" id="KW-0472">Membrane</keyword>
<evidence type="ECO:0000313" key="4">
    <source>
        <dbReference type="Proteomes" id="UP000019276"/>
    </source>
</evidence>
<evidence type="ECO:0000313" key="3">
    <source>
        <dbReference type="EMBL" id="EWH09090.1"/>
    </source>
</evidence>
<keyword evidence="3" id="KW-0418">Kinase</keyword>
<dbReference type="Pfam" id="PF02518">
    <property type="entry name" value="HATPase_c"/>
    <property type="match status" value="1"/>
</dbReference>
<keyword evidence="1" id="KW-0812">Transmembrane</keyword>
<dbReference type="OrthoDB" id="9767435at2"/>
<comment type="caution">
    <text evidence="3">The sequence shown here is derived from an EMBL/GenBank/DDBJ whole genome shotgun (WGS) entry which is preliminary data.</text>
</comment>
<dbReference type="SMART" id="SM00387">
    <property type="entry name" value="HATPase_c"/>
    <property type="match status" value="1"/>
</dbReference>
<dbReference type="SUPFAM" id="SSF55874">
    <property type="entry name" value="ATPase domain of HSP90 chaperone/DNA topoisomerase II/histidine kinase"/>
    <property type="match status" value="1"/>
</dbReference>
<proteinExistence type="predicted"/>
<dbReference type="PROSITE" id="PS50109">
    <property type="entry name" value="HIS_KIN"/>
    <property type="match status" value="1"/>
</dbReference>
<dbReference type="AlphaFoldDB" id="W7QUY0"/>
<dbReference type="InterPro" id="IPR003594">
    <property type="entry name" value="HATPase_dom"/>
</dbReference>
<dbReference type="eggNOG" id="COG4191">
    <property type="taxonomic scope" value="Bacteria"/>
</dbReference>
<keyword evidence="1" id="KW-1133">Transmembrane helix</keyword>
<evidence type="ECO:0000259" key="2">
    <source>
        <dbReference type="PROSITE" id="PS50109"/>
    </source>
</evidence>
<dbReference type="EMBL" id="ARZY01000029">
    <property type="protein sequence ID" value="EWH09090.1"/>
    <property type="molecule type" value="Genomic_DNA"/>
</dbReference>
<dbReference type="GO" id="GO:0016301">
    <property type="term" value="F:kinase activity"/>
    <property type="evidence" value="ECO:0007669"/>
    <property type="project" value="UniProtKB-KW"/>
</dbReference>
<keyword evidence="3" id="KW-0808">Transferase</keyword>
<feature type="transmembrane region" description="Helical" evidence="1">
    <location>
        <begin position="256"/>
        <end position="276"/>
    </location>
</feature>
<name>W7QUY0_9ALTE</name>
<feature type="domain" description="Histidine kinase" evidence="2">
    <location>
        <begin position="445"/>
        <end position="548"/>
    </location>
</feature>
<dbReference type="InterPro" id="IPR005467">
    <property type="entry name" value="His_kinase_dom"/>
</dbReference>
<dbReference type="RefSeq" id="WP_035015453.1">
    <property type="nucleotide sequence ID" value="NZ_ARZY01000029.1"/>
</dbReference>
<feature type="transmembrane region" description="Helical" evidence="1">
    <location>
        <begin position="7"/>
        <end position="27"/>
    </location>
</feature>
<gene>
    <name evidence="3" type="ORF">DS2_13989</name>
</gene>